<evidence type="ECO:0000313" key="2">
    <source>
        <dbReference type="EMBL" id="SDU77137.1"/>
    </source>
</evidence>
<feature type="transmembrane region" description="Helical" evidence="1">
    <location>
        <begin position="186"/>
        <end position="206"/>
    </location>
</feature>
<gene>
    <name evidence="2" type="ORF">SAMN04488563_5431</name>
</gene>
<keyword evidence="3" id="KW-1185">Reference proteome</keyword>
<feature type="transmembrane region" description="Helical" evidence="1">
    <location>
        <begin position="71"/>
        <end position="92"/>
    </location>
</feature>
<keyword evidence="1" id="KW-1133">Transmembrane helix</keyword>
<keyword evidence="1" id="KW-0812">Transmembrane</keyword>
<proteinExistence type="predicted"/>
<reference evidence="3" key="1">
    <citation type="submission" date="2016-10" db="EMBL/GenBank/DDBJ databases">
        <authorList>
            <person name="Varghese N."/>
            <person name="Submissions S."/>
        </authorList>
    </citation>
    <scope>NUCLEOTIDE SEQUENCE [LARGE SCALE GENOMIC DNA]</scope>
    <source>
        <strain evidence="3">DSM 45079</strain>
    </source>
</reference>
<dbReference type="EMBL" id="LT629791">
    <property type="protein sequence ID" value="SDU77137.1"/>
    <property type="molecule type" value="Genomic_DNA"/>
</dbReference>
<protein>
    <submittedName>
        <fullName evidence="2">Uncharacterized protein</fullName>
    </submittedName>
</protein>
<evidence type="ECO:0000313" key="3">
    <source>
        <dbReference type="Proteomes" id="UP000182977"/>
    </source>
</evidence>
<accession>A0A1H2L7V6</accession>
<feature type="transmembrane region" description="Helical" evidence="1">
    <location>
        <begin position="37"/>
        <end position="59"/>
    </location>
</feature>
<evidence type="ECO:0000256" key="1">
    <source>
        <dbReference type="SAM" id="Phobius"/>
    </source>
</evidence>
<sequence>MVLHVVAVIGRALIRPDSGPLLEVLALLNAGQERSLAAWWTAALLIGAALAAAVVAKLSTQTQTSGRSREALSWTVLTVVFAMLSLDEVVSLHERGASWTAAAIDAGSPLALLGWIIPATAVLVLSLVVLVPVFRALPRRPRTYIIAGLGTSITAALGLEFVNVLLVNAGTELRWRHIVMAAEEAIEMLGVLIILAGTSMALRITYVDGTLTLKYLGREAGGES</sequence>
<dbReference type="Proteomes" id="UP000182977">
    <property type="component" value="Chromosome I"/>
</dbReference>
<dbReference type="AlphaFoldDB" id="A0A1H2L7V6"/>
<keyword evidence="1" id="KW-0472">Membrane</keyword>
<feature type="transmembrane region" description="Helical" evidence="1">
    <location>
        <begin position="112"/>
        <end position="137"/>
    </location>
</feature>
<name>A0A1H2L7V6_9ACTN</name>
<organism evidence="2 3">
    <name type="scientific">Jiangella alkaliphila</name>
    <dbReference type="NCBI Taxonomy" id="419479"/>
    <lineage>
        <taxon>Bacteria</taxon>
        <taxon>Bacillati</taxon>
        <taxon>Actinomycetota</taxon>
        <taxon>Actinomycetes</taxon>
        <taxon>Jiangellales</taxon>
        <taxon>Jiangellaceae</taxon>
        <taxon>Jiangella</taxon>
    </lineage>
</organism>
<feature type="transmembrane region" description="Helical" evidence="1">
    <location>
        <begin position="144"/>
        <end position="166"/>
    </location>
</feature>